<evidence type="ECO:0000259" key="5">
    <source>
        <dbReference type="Pfam" id="PF00963"/>
    </source>
</evidence>
<feature type="signal peptide" evidence="4">
    <location>
        <begin position="1"/>
        <end position="29"/>
    </location>
</feature>
<feature type="chain" id="PRO_5041440173" description="Cadherin-like beta sandwich domain-containing protein" evidence="4">
    <location>
        <begin position="30"/>
        <end position="610"/>
    </location>
</feature>
<dbReference type="Proteomes" id="UP000018466">
    <property type="component" value="Unassembled WGS sequence"/>
</dbReference>
<evidence type="ECO:0000313" key="8">
    <source>
        <dbReference type="Proteomes" id="UP000018466"/>
    </source>
</evidence>
<feature type="domain" description="Cadherin-like beta-sandwich-like" evidence="6">
    <location>
        <begin position="168"/>
        <end position="249"/>
    </location>
</feature>
<dbReference type="RefSeq" id="WP_009532062.1">
    <property type="nucleotide sequence ID" value="NZ_JH590861.1"/>
</dbReference>
<evidence type="ECO:0000259" key="6">
    <source>
        <dbReference type="Pfam" id="PF12733"/>
    </source>
</evidence>
<dbReference type="EMBL" id="AGEL01000003">
    <property type="protein sequence ID" value="EHO18043.1"/>
    <property type="molecule type" value="Genomic_DNA"/>
</dbReference>
<feature type="compositionally biased region" description="Low complexity" evidence="2">
    <location>
        <begin position="511"/>
        <end position="529"/>
    </location>
</feature>
<feature type="region of interest" description="Disordered" evidence="2">
    <location>
        <begin position="466"/>
        <end position="485"/>
    </location>
</feature>
<sequence>MKRRSVTRGILCGTTAAMFSAMLQLSAFALSANIQFSDPSAKVGEEFTVSMHVQGDSAISNTDIVLSYDSEKMEFISGDSASGSGGELTVKNSGGEGKSDVYYSLRFKALKDGSAAVQVKSAKLADSNQEATIAHQGSAAITIAAADATAGSSAAETAAAPTEATGPLSNLSLNPGTLTPAFSAGNTAYTAVVGEEVTRIAVNAVPATEGAKVNVTGNENLKLGENKIEVNVLGSDNSALGTYTIIVTKQQGTTPETAPIEDSTHVTIGTTSYTIADSFDQALLPAGYESESFIYGDRTVQAGKGSDEHLHLIYLLADGGSGNLYFYDDTSRTWSPYVQVGATAKAVSVVPLPEGVAVPEGLLVKQVTLNGKTVDGYIGQKDQGQNYCVFYGMNSKGEKGFYRFDLQEKTLQRYFSGDGAGQSTAEQLRAQYKVSHRKIVGLTCALVLAIGAAIYAFLRGARRKSPELAERERRRAERKAARAAEELLQRQEQEALQKTTSEEVESHTEEVLAGAAEQATEAEEPSPQQPEEIVLADDQVAVVPPEDTAADSAADDLGATRVLPQLDMSEHVRETLEEARNTADAITAQAQAVNGKKNTSGDEVFEDIDL</sequence>
<dbReference type="InterPro" id="IPR002102">
    <property type="entry name" value="Cohesin_dom"/>
</dbReference>
<dbReference type="AlphaFoldDB" id="A0AA36Y6E0"/>
<name>A0AA36Y6E0_9FIRM</name>
<evidence type="ECO:0000256" key="2">
    <source>
        <dbReference type="SAM" id="MobiDB-lite"/>
    </source>
</evidence>
<keyword evidence="3" id="KW-0812">Transmembrane</keyword>
<feature type="compositionally biased region" description="Basic and acidic residues" evidence="2">
    <location>
        <begin position="490"/>
        <end position="510"/>
    </location>
</feature>
<evidence type="ECO:0000256" key="3">
    <source>
        <dbReference type="SAM" id="Phobius"/>
    </source>
</evidence>
<feature type="transmembrane region" description="Helical" evidence="3">
    <location>
        <begin position="439"/>
        <end position="458"/>
    </location>
</feature>
<dbReference type="CDD" id="cd08547">
    <property type="entry name" value="Type_II_cohesin"/>
    <property type="match status" value="1"/>
</dbReference>
<keyword evidence="8" id="KW-1185">Reference proteome</keyword>
<evidence type="ECO:0008006" key="9">
    <source>
        <dbReference type="Google" id="ProtNLM"/>
    </source>
</evidence>
<dbReference type="Pfam" id="PF00963">
    <property type="entry name" value="Cohesin"/>
    <property type="match status" value="1"/>
</dbReference>
<dbReference type="SUPFAM" id="SSF49384">
    <property type="entry name" value="Carbohydrate-binding domain"/>
    <property type="match status" value="1"/>
</dbReference>
<feature type="domain" description="Cohesin" evidence="5">
    <location>
        <begin position="34"/>
        <end position="142"/>
    </location>
</feature>
<dbReference type="Gene3D" id="2.60.40.680">
    <property type="match status" value="1"/>
</dbReference>
<keyword evidence="4" id="KW-0732">Signal</keyword>
<comment type="caution">
    <text evidence="7">The sequence shown here is derived from an EMBL/GenBank/DDBJ whole genome shotgun (WGS) entry which is preliminary data.</text>
</comment>
<dbReference type="Pfam" id="PF12733">
    <property type="entry name" value="Cadherin-like"/>
    <property type="match status" value="1"/>
</dbReference>
<proteinExistence type="predicted"/>
<dbReference type="InterPro" id="IPR025883">
    <property type="entry name" value="Cadherin-like_domain"/>
</dbReference>
<protein>
    <recommendedName>
        <fullName evidence="9">Cadherin-like beta sandwich domain-containing protein</fullName>
    </recommendedName>
</protein>
<accession>A0AA36Y6E0</accession>
<evidence type="ECO:0000313" key="7">
    <source>
        <dbReference type="EMBL" id="EHO18043.1"/>
    </source>
</evidence>
<keyword evidence="1" id="KW-0175">Coiled coil</keyword>
<evidence type="ECO:0000256" key="1">
    <source>
        <dbReference type="SAM" id="Coils"/>
    </source>
</evidence>
<dbReference type="GeneID" id="86940022"/>
<dbReference type="InterPro" id="IPR008965">
    <property type="entry name" value="CBM2/CBM3_carb-bd_dom_sf"/>
</dbReference>
<dbReference type="GO" id="GO:0030246">
    <property type="term" value="F:carbohydrate binding"/>
    <property type="evidence" value="ECO:0007669"/>
    <property type="project" value="InterPro"/>
</dbReference>
<evidence type="ECO:0000256" key="4">
    <source>
        <dbReference type="SAM" id="SignalP"/>
    </source>
</evidence>
<keyword evidence="3" id="KW-1133">Transmembrane helix</keyword>
<reference evidence="7 8" key="1">
    <citation type="submission" date="2011-10" db="EMBL/GenBank/DDBJ databases">
        <title>The Genome Sequence of Lachnospiraceae bacterium ACC2.</title>
        <authorList>
            <consortium name="The Broad Institute Genome Sequencing Platform"/>
            <person name="Earl A."/>
            <person name="Ward D."/>
            <person name="Feldgarden M."/>
            <person name="Gevers D."/>
            <person name="Sizova M."/>
            <person name="Hazen A."/>
            <person name="Epstein S."/>
            <person name="Young S.K."/>
            <person name="Zeng Q."/>
            <person name="Gargeya S."/>
            <person name="Fitzgerald M."/>
            <person name="Haas B."/>
            <person name="Abouelleil A."/>
            <person name="Alvarado L."/>
            <person name="Arachchi H.M."/>
            <person name="Berlin A."/>
            <person name="Brown A."/>
            <person name="Chapman S.B."/>
            <person name="Chen Z."/>
            <person name="Dunbar C."/>
            <person name="Freedman E."/>
            <person name="Gearin G."/>
            <person name="Goldberg J."/>
            <person name="Griggs A."/>
            <person name="Gujja S."/>
            <person name="Heiman D."/>
            <person name="Howarth C."/>
            <person name="Larson L."/>
            <person name="Lui A."/>
            <person name="MacDonald P.J.P."/>
            <person name="Montmayeur A."/>
            <person name="Murphy C."/>
            <person name="Neiman D."/>
            <person name="Pearson M."/>
            <person name="Priest M."/>
            <person name="Roberts A."/>
            <person name="Saif S."/>
            <person name="Shea T."/>
            <person name="Shenoy N."/>
            <person name="Sisk P."/>
            <person name="Stolte C."/>
            <person name="Sykes S."/>
            <person name="Wortman J."/>
            <person name="Nusbaum C."/>
            <person name="Birren B."/>
        </authorList>
    </citation>
    <scope>NUCLEOTIDE SEQUENCE [LARGE SCALE GENOMIC DNA]</scope>
    <source>
        <strain evidence="7 8">ACC2</strain>
    </source>
</reference>
<feature type="coiled-coil region" evidence="1">
    <location>
        <begin position="569"/>
        <end position="596"/>
    </location>
</feature>
<dbReference type="GO" id="GO:0000272">
    <property type="term" value="P:polysaccharide catabolic process"/>
    <property type="evidence" value="ECO:0007669"/>
    <property type="project" value="InterPro"/>
</dbReference>
<organism evidence="7 8">
    <name type="scientific">Stomatobaculum longum</name>
    <dbReference type="NCBI Taxonomy" id="796942"/>
    <lineage>
        <taxon>Bacteria</taxon>
        <taxon>Bacillati</taxon>
        <taxon>Bacillota</taxon>
        <taxon>Clostridia</taxon>
        <taxon>Lachnospirales</taxon>
        <taxon>Lachnospiraceae</taxon>
        <taxon>Stomatobaculum</taxon>
    </lineage>
</organism>
<gene>
    <name evidence="7" type="ORF">HMPREF9623_00227</name>
</gene>
<keyword evidence="3" id="KW-0472">Membrane</keyword>
<feature type="region of interest" description="Disordered" evidence="2">
    <location>
        <begin position="490"/>
        <end position="529"/>
    </location>
</feature>